<name>A0A914Q027_9BILA</name>
<dbReference type="InterPro" id="IPR011333">
    <property type="entry name" value="SKP1/BTB/POZ_sf"/>
</dbReference>
<feature type="domain" description="BTB" evidence="1">
    <location>
        <begin position="170"/>
        <end position="237"/>
    </location>
</feature>
<evidence type="ECO:0000313" key="3">
    <source>
        <dbReference type="WBParaSite" id="PDA_v2.g2404.t1"/>
    </source>
</evidence>
<dbReference type="AlphaFoldDB" id="A0A914Q027"/>
<dbReference type="SUPFAM" id="SSF54695">
    <property type="entry name" value="POZ domain"/>
    <property type="match status" value="1"/>
</dbReference>
<dbReference type="SMART" id="SM00225">
    <property type="entry name" value="BTB"/>
    <property type="match status" value="1"/>
</dbReference>
<dbReference type="Proteomes" id="UP000887578">
    <property type="component" value="Unplaced"/>
</dbReference>
<sequence length="259" mass="29777">MTSSAALTEVVTIKKLFKWTINDFNKLDASNMKHEIEKVSRRHSRSIYIVQSPTLTAIDPYNDTKYTATFKLTFDGIRGNFSVGSDVLPWSYGGSDSYHCYFNINDDPADMPGKNTPWDNDIKTPWNDDIKKLTIFLDVKGNRSFHVSPFKRVNPSNLGNRLKEILEDDSDYKFTIKCGEISFATFKPFLAANSFFFRDMFKSTTQNLSMIEITDFKSEVVQKMIEFCESHNIKDVNGCEDELFKISHKLQIPDLMACF</sequence>
<proteinExistence type="predicted"/>
<evidence type="ECO:0000259" key="1">
    <source>
        <dbReference type="PROSITE" id="PS50097"/>
    </source>
</evidence>
<organism evidence="2 3">
    <name type="scientific">Panagrolaimus davidi</name>
    <dbReference type="NCBI Taxonomy" id="227884"/>
    <lineage>
        <taxon>Eukaryota</taxon>
        <taxon>Metazoa</taxon>
        <taxon>Ecdysozoa</taxon>
        <taxon>Nematoda</taxon>
        <taxon>Chromadorea</taxon>
        <taxon>Rhabditida</taxon>
        <taxon>Tylenchina</taxon>
        <taxon>Panagrolaimomorpha</taxon>
        <taxon>Panagrolaimoidea</taxon>
        <taxon>Panagrolaimidae</taxon>
        <taxon>Panagrolaimus</taxon>
    </lineage>
</organism>
<dbReference type="WBParaSite" id="PDA_v2.g2404.t1">
    <property type="protein sequence ID" value="PDA_v2.g2404.t1"/>
    <property type="gene ID" value="PDA_v2.g2404"/>
</dbReference>
<dbReference type="InterPro" id="IPR000210">
    <property type="entry name" value="BTB/POZ_dom"/>
</dbReference>
<keyword evidence="2" id="KW-1185">Reference proteome</keyword>
<reference evidence="3" key="1">
    <citation type="submission" date="2022-11" db="UniProtKB">
        <authorList>
            <consortium name="WormBaseParasite"/>
        </authorList>
    </citation>
    <scope>IDENTIFICATION</scope>
</reference>
<dbReference type="Pfam" id="PF00651">
    <property type="entry name" value="BTB"/>
    <property type="match status" value="1"/>
</dbReference>
<protein>
    <submittedName>
        <fullName evidence="3">BTB domain-containing protein</fullName>
    </submittedName>
</protein>
<dbReference type="PROSITE" id="PS50097">
    <property type="entry name" value="BTB"/>
    <property type="match status" value="1"/>
</dbReference>
<accession>A0A914Q027</accession>
<evidence type="ECO:0000313" key="2">
    <source>
        <dbReference type="Proteomes" id="UP000887578"/>
    </source>
</evidence>
<dbReference type="Gene3D" id="3.30.710.10">
    <property type="entry name" value="Potassium Channel Kv1.1, Chain A"/>
    <property type="match status" value="1"/>
</dbReference>
<dbReference type="CDD" id="cd18186">
    <property type="entry name" value="BTB_POZ_ZBTB_KLHL-like"/>
    <property type="match status" value="1"/>
</dbReference>